<dbReference type="Proteomes" id="UP000092207">
    <property type="component" value="Unassembled WGS sequence"/>
</dbReference>
<gene>
    <name evidence="10" type="ORF">A5679_04345</name>
</gene>
<evidence type="ECO:0000256" key="5">
    <source>
        <dbReference type="ARBA" id="ARBA00023004"/>
    </source>
</evidence>
<comment type="cofactor">
    <cofactor evidence="1">
        <name>[3Fe-4S] cluster</name>
        <dbReference type="ChEBI" id="CHEBI:21137"/>
    </cofactor>
</comment>
<sequence length="64" mass="6705">MTEVSVDPDRCTGHGRCYTLAPDVFDADEMGHSVVLVGEVSGGLEAQAVTAEQNCPEGAISLIR</sequence>
<accession>A0A1A2U6G0</accession>
<keyword evidence="7" id="KW-0003">3Fe-4S</keyword>
<evidence type="ECO:0000256" key="1">
    <source>
        <dbReference type="ARBA" id="ARBA00001927"/>
    </source>
</evidence>
<dbReference type="SUPFAM" id="SSF54862">
    <property type="entry name" value="4Fe-4S ferredoxins"/>
    <property type="match status" value="1"/>
</dbReference>
<name>A0A1A2U6G0_MYCSC</name>
<evidence type="ECO:0000256" key="3">
    <source>
        <dbReference type="ARBA" id="ARBA00022723"/>
    </source>
</evidence>
<dbReference type="GO" id="GO:0051538">
    <property type="term" value="F:3 iron, 4 sulfur cluster binding"/>
    <property type="evidence" value="ECO:0007669"/>
    <property type="project" value="UniProtKB-KW"/>
</dbReference>
<keyword evidence="6 8" id="KW-0411">Iron-sulfur</keyword>
<keyword evidence="3 8" id="KW-0479">Metal-binding</keyword>
<organism evidence="10 11">
    <name type="scientific">Mycobacterium scrofulaceum</name>
    <dbReference type="NCBI Taxonomy" id="1783"/>
    <lineage>
        <taxon>Bacteria</taxon>
        <taxon>Bacillati</taxon>
        <taxon>Actinomycetota</taxon>
        <taxon>Actinomycetes</taxon>
        <taxon>Mycobacteriales</taxon>
        <taxon>Mycobacteriaceae</taxon>
        <taxon>Mycobacterium</taxon>
    </lineage>
</organism>
<protein>
    <recommendedName>
        <fullName evidence="8">Ferredoxin</fullName>
    </recommendedName>
</protein>
<evidence type="ECO:0000313" key="11">
    <source>
        <dbReference type="Proteomes" id="UP000092207"/>
    </source>
</evidence>
<keyword evidence="2 8" id="KW-0813">Transport</keyword>
<dbReference type="InterPro" id="IPR017896">
    <property type="entry name" value="4Fe4S_Fe-S-bd"/>
</dbReference>
<dbReference type="InterPro" id="IPR051269">
    <property type="entry name" value="Fe-S_cluster_ET"/>
</dbReference>
<dbReference type="AlphaFoldDB" id="A0A1A2U6G0"/>
<comment type="function">
    <text evidence="8">Ferredoxins are iron-sulfur proteins that transfer electrons in a wide variety of metabolic reactions.</text>
</comment>
<dbReference type="Pfam" id="PF13459">
    <property type="entry name" value="Fer4_15"/>
    <property type="match status" value="1"/>
</dbReference>
<evidence type="ECO:0000259" key="9">
    <source>
        <dbReference type="PROSITE" id="PS51379"/>
    </source>
</evidence>
<keyword evidence="5 8" id="KW-0408">Iron</keyword>
<dbReference type="PRINTS" id="PR00352">
    <property type="entry name" value="3FE4SFRDOXIN"/>
</dbReference>
<dbReference type="GO" id="GO:0009055">
    <property type="term" value="F:electron transfer activity"/>
    <property type="evidence" value="ECO:0007669"/>
    <property type="project" value="UniProtKB-UniRule"/>
</dbReference>
<dbReference type="InterPro" id="IPR001080">
    <property type="entry name" value="3Fe4S_ferredoxin"/>
</dbReference>
<evidence type="ECO:0000256" key="8">
    <source>
        <dbReference type="RuleBase" id="RU368020"/>
    </source>
</evidence>
<dbReference type="RefSeq" id="WP_067311663.1">
    <property type="nucleotide sequence ID" value="NZ_LZJY01000458.1"/>
</dbReference>
<evidence type="ECO:0000313" key="10">
    <source>
        <dbReference type="EMBL" id="OBH84249.1"/>
    </source>
</evidence>
<dbReference type="Gene3D" id="3.30.70.20">
    <property type="match status" value="1"/>
</dbReference>
<dbReference type="PANTHER" id="PTHR36923:SF3">
    <property type="entry name" value="FERREDOXIN"/>
    <property type="match status" value="1"/>
</dbReference>
<comment type="caution">
    <text evidence="10">The sequence shown here is derived from an EMBL/GenBank/DDBJ whole genome shotgun (WGS) entry which is preliminary data.</text>
</comment>
<evidence type="ECO:0000256" key="2">
    <source>
        <dbReference type="ARBA" id="ARBA00022448"/>
    </source>
</evidence>
<feature type="domain" description="4Fe-4S ferredoxin-type" evidence="9">
    <location>
        <begin position="2"/>
        <end position="30"/>
    </location>
</feature>
<keyword evidence="4 8" id="KW-0249">Electron transport</keyword>
<dbReference type="EMBL" id="LZJY01000458">
    <property type="protein sequence ID" value="OBH84249.1"/>
    <property type="molecule type" value="Genomic_DNA"/>
</dbReference>
<dbReference type="GO" id="GO:0005506">
    <property type="term" value="F:iron ion binding"/>
    <property type="evidence" value="ECO:0007669"/>
    <property type="project" value="UniProtKB-UniRule"/>
</dbReference>
<proteinExistence type="predicted"/>
<evidence type="ECO:0000256" key="4">
    <source>
        <dbReference type="ARBA" id="ARBA00022982"/>
    </source>
</evidence>
<dbReference type="PANTHER" id="PTHR36923">
    <property type="entry name" value="FERREDOXIN"/>
    <property type="match status" value="1"/>
</dbReference>
<evidence type="ECO:0000256" key="7">
    <source>
        <dbReference type="ARBA" id="ARBA00023291"/>
    </source>
</evidence>
<dbReference type="PROSITE" id="PS51379">
    <property type="entry name" value="4FE4S_FER_2"/>
    <property type="match status" value="1"/>
</dbReference>
<reference evidence="10 11" key="1">
    <citation type="submission" date="2016-06" db="EMBL/GenBank/DDBJ databases">
        <authorList>
            <person name="Kjaerup R.B."/>
            <person name="Dalgaard T.S."/>
            <person name="Juul-Madsen H.R."/>
        </authorList>
    </citation>
    <scope>NUCLEOTIDE SEQUENCE [LARGE SCALE GENOMIC DNA]</scope>
    <source>
        <strain evidence="10 11">E2838</strain>
    </source>
</reference>
<evidence type="ECO:0000256" key="6">
    <source>
        <dbReference type="ARBA" id="ARBA00023014"/>
    </source>
</evidence>